<sequence length="138" mass="14600">MSKISGHSAVSQGVEVPWNAEAGVEVRGLRGAISAQMAHKPVSNDVAPMMSELLARLDTLVEGAPRHHVAAPPLGGLSETPSLRASVSAMGSVGPKVRAFMQSEAGAETQNRGALDTMLRVLDHHLSMRQEVVMRSQI</sequence>
<accession>A0A2Z4FHQ1</accession>
<dbReference type="AlphaFoldDB" id="A0A2Z4FHQ1"/>
<name>A0A2Z4FHQ1_9DELT</name>
<keyword evidence="2" id="KW-1185">Reference proteome</keyword>
<dbReference type="KEGG" id="bsed:DN745_03335"/>
<organism evidence="1 2">
    <name type="scientific">Bradymonas sediminis</name>
    <dbReference type="NCBI Taxonomy" id="1548548"/>
    <lineage>
        <taxon>Bacteria</taxon>
        <taxon>Deltaproteobacteria</taxon>
        <taxon>Bradymonadales</taxon>
        <taxon>Bradymonadaceae</taxon>
        <taxon>Bradymonas</taxon>
    </lineage>
</organism>
<protein>
    <submittedName>
        <fullName evidence="1">Uncharacterized protein</fullName>
    </submittedName>
</protein>
<evidence type="ECO:0000313" key="1">
    <source>
        <dbReference type="EMBL" id="AWV88430.1"/>
    </source>
</evidence>
<reference evidence="1 2" key="1">
    <citation type="submission" date="2018-06" db="EMBL/GenBank/DDBJ databases">
        <title>Lujinxingia sediminis gen. nov. sp. nov., a new facultative anaerobic member of the class Deltaproteobacteria, and proposal of Lujinxingaceae fam. nov.</title>
        <authorList>
            <person name="Guo L.-Y."/>
            <person name="Li C.-M."/>
            <person name="Wang S."/>
            <person name="Du Z.-J."/>
        </authorList>
    </citation>
    <scope>NUCLEOTIDE SEQUENCE [LARGE SCALE GENOMIC DNA]</scope>
    <source>
        <strain evidence="1 2">FA350</strain>
    </source>
</reference>
<proteinExistence type="predicted"/>
<evidence type="ECO:0000313" key="2">
    <source>
        <dbReference type="Proteomes" id="UP000249799"/>
    </source>
</evidence>
<dbReference type="Proteomes" id="UP000249799">
    <property type="component" value="Chromosome"/>
</dbReference>
<dbReference type="RefSeq" id="WP_111332168.1">
    <property type="nucleotide sequence ID" value="NZ_CP030032.1"/>
</dbReference>
<gene>
    <name evidence="1" type="ORF">DN745_03335</name>
</gene>
<dbReference type="OrthoDB" id="9981794at2"/>
<dbReference type="EMBL" id="CP030032">
    <property type="protein sequence ID" value="AWV88430.1"/>
    <property type="molecule type" value="Genomic_DNA"/>
</dbReference>